<comment type="function">
    <text evidence="8">May be involved in modulation of pathogen defense and leaf cell death.</text>
</comment>
<feature type="transmembrane region" description="Helical" evidence="9">
    <location>
        <begin position="185"/>
        <end position="205"/>
    </location>
</feature>
<evidence type="ECO:0000256" key="8">
    <source>
        <dbReference type="RuleBase" id="RU280816"/>
    </source>
</evidence>
<gene>
    <name evidence="8" type="primary">MLO</name>
    <name evidence="10" type="ORF">Acr_00g0034940</name>
</gene>
<evidence type="ECO:0000256" key="3">
    <source>
        <dbReference type="ARBA" id="ARBA00022692"/>
    </source>
</evidence>
<dbReference type="AlphaFoldDB" id="A0A7J0DG42"/>
<dbReference type="InterPro" id="IPR004326">
    <property type="entry name" value="Mlo"/>
</dbReference>
<dbReference type="GO" id="GO:0016020">
    <property type="term" value="C:membrane"/>
    <property type="evidence" value="ECO:0007669"/>
    <property type="project" value="UniProtKB-SubCell"/>
</dbReference>
<dbReference type="PANTHER" id="PTHR31942">
    <property type="entry name" value="MLO-LIKE PROTEIN 1"/>
    <property type="match status" value="1"/>
</dbReference>
<evidence type="ECO:0000256" key="2">
    <source>
        <dbReference type="ARBA" id="ARBA00006574"/>
    </source>
</evidence>
<dbReference type="GO" id="GO:0006952">
    <property type="term" value="P:defense response"/>
    <property type="evidence" value="ECO:0007669"/>
    <property type="project" value="UniProtKB-KW"/>
</dbReference>
<dbReference type="EMBL" id="BJWL01000214">
    <property type="protein sequence ID" value="GFS34624.1"/>
    <property type="molecule type" value="Genomic_DNA"/>
</dbReference>
<keyword evidence="11" id="KW-1185">Reference proteome</keyword>
<comment type="domain">
    <text evidence="8">The C-terminus contains a calmodulin-binding domain, which binds calmodulin in a calcium-dependent fashion.</text>
</comment>
<name>A0A7J0DG42_9ERIC</name>
<dbReference type="Proteomes" id="UP000585474">
    <property type="component" value="Unassembled WGS sequence"/>
</dbReference>
<dbReference type="Pfam" id="PF03094">
    <property type="entry name" value="Mlo"/>
    <property type="match status" value="1"/>
</dbReference>
<proteinExistence type="inferred from homology"/>
<keyword evidence="5 8" id="KW-1133">Transmembrane helix</keyword>
<keyword evidence="4 8" id="KW-0611">Plant defense</keyword>
<evidence type="ECO:0000313" key="11">
    <source>
        <dbReference type="Proteomes" id="UP000585474"/>
    </source>
</evidence>
<protein>
    <recommendedName>
        <fullName evidence="8">MLO-like protein</fullName>
    </recommendedName>
</protein>
<evidence type="ECO:0000256" key="4">
    <source>
        <dbReference type="ARBA" id="ARBA00022821"/>
    </source>
</evidence>
<evidence type="ECO:0000256" key="7">
    <source>
        <dbReference type="ARBA" id="ARBA00023265"/>
    </source>
</evidence>
<dbReference type="GO" id="GO:0005516">
    <property type="term" value="F:calmodulin binding"/>
    <property type="evidence" value="ECO:0007669"/>
    <property type="project" value="UniProtKB-KW"/>
</dbReference>
<accession>A0A7J0DG42</accession>
<comment type="subcellular location">
    <subcellularLocation>
        <location evidence="1 8">Membrane</location>
        <topology evidence="1 8">Multi-pass membrane protein</topology>
    </subcellularLocation>
</comment>
<keyword evidence="7 8" id="KW-0568">Pathogenesis-related protein</keyword>
<evidence type="ECO:0000256" key="6">
    <source>
        <dbReference type="ARBA" id="ARBA00023136"/>
    </source>
</evidence>
<feature type="transmembrane region" description="Helical" evidence="9">
    <location>
        <begin position="212"/>
        <end position="231"/>
    </location>
</feature>
<keyword evidence="6 8" id="KW-0472">Membrane</keyword>
<feature type="transmembrane region" description="Helical" evidence="9">
    <location>
        <begin position="12"/>
        <end position="33"/>
    </location>
</feature>
<dbReference type="PANTHER" id="PTHR31942:SF77">
    <property type="entry name" value="MLO-LIKE PROTEIN 14"/>
    <property type="match status" value="1"/>
</dbReference>
<keyword evidence="8" id="KW-0112">Calmodulin-binding</keyword>
<comment type="similarity">
    <text evidence="2 8">Belongs to the MLO family.</text>
</comment>
<feature type="transmembrane region" description="Helical" evidence="9">
    <location>
        <begin position="69"/>
        <end position="90"/>
    </location>
</feature>
<reference evidence="11" key="1">
    <citation type="submission" date="2019-07" db="EMBL/GenBank/DDBJ databases">
        <title>De Novo Assembly of kiwifruit Actinidia rufa.</title>
        <authorList>
            <person name="Sugita-Konishi S."/>
            <person name="Sato K."/>
            <person name="Mori E."/>
            <person name="Abe Y."/>
            <person name="Kisaki G."/>
            <person name="Hamano K."/>
            <person name="Suezawa K."/>
            <person name="Otani M."/>
            <person name="Fukuda T."/>
            <person name="Manabe T."/>
            <person name="Gomi K."/>
            <person name="Tabuchi M."/>
            <person name="Akimitsu K."/>
            <person name="Kataoka I."/>
        </authorList>
    </citation>
    <scope>NUCLEOTIDE SEQUENCE [LARGE SCALE GENOMIC DNA]</scope>
    <source>
        <strain evidence="11">cv. Fuchu</strain>
    </source>
</reference>
<organism evidence="10 11">
    <name type="scientific">Actinidia rufa</name>
    <dbReference type="NCBI Taxonomy" id="165716"/>
    <lineage>
        <taxon>Eukaryota</taxon>
        <taxon>Viridiplantae</taxon>
        <taxon>Streptophyta</taxon>
        <taxon>Embryophyta</taxon>
        <taxon>Tracheophyta</taxon>
        <taxon>Spermatophyta</taxon>
        <taxon>Magnoliopsida</taxon>
        <taxon>eudicotyledons</taxon>
        <taxon>Gunneridae</taxon>
        <taxon>Pentapetalae</taxon>
        <taxon>asterids</taxon>
        <taxon>Ericales</taxon>
        <taxon>Actinidiaceae</taxon>
        <taxon>Actinidia</taxon>
    </lineage>
</organism>
<evidence type="ECO:0000256" key="1">
    <source>
        <dbReference type="ARBA" id="ARBA00004141"/>
    </source>
</evidence>
<evidence type="ECO:0000256" key="9">
    <source>
        <dbReference type="SAM" id="Phobius"/>
    </source>
</evidence>
<dbReference type="OrthoDB" id="1388414at2759"/>
<feature type="transmembrane region" description="Helical" evidence="9">
    <location>
        <begin position="296"/>
        <end position="320"/>
    </location>
</feature>
<keyword evidence="3 8" id="KW-0812">Transmembrane</keyword>
<evidence type="ECO:0000313" key="10">
    <source>
        <dbReference type="EMBL" id="GFS34624.1"/>
    </source>
</evidence>
<evidence type="ECO:0000256" key="5">
    <source>
        <dbReference type="ARBA" id="ARBA00022989"/>
    </source>
</evidence>
<sequence length="454" mass="51645">MTENGNEMRSLALTPTWSVATVLTVFVAVSLLVERSIHRLSNWLRKTNRKPLLEAVEKMKEGLEQLHRFIFVMAVTHISYSCLTMLLAIVKIHGWRAWEDEAHMDRHDSLVGITGVLQLQEYERVTDQVAHKIKNLAIGRRKLQWEIVMAAISVSNWSKEFAKNHNLTSKYDFHSYMIRSMEEEFQRIVGVSGPLWGFVVAFMLFNIKGSNLYFWIAIIPVTLVLLVGAKLQHVIATLALESAAITGYYNGAKLKPRDDLFWFKKPELLLSLIHFILFQWQFGYSSCFIRNHMLVYLRLILGFAGQFLCSYSTLPLYALVTQMGTNYKAALIPQRIRETIHGWKKAARRRKRRLGIFTDDSTIHTDTSTVMSLDEEDHQLLDSPRATHITGAEIELQPHTITITTSPSAIAANETSSRVGTPLLQPSASVSSTVASNIFRPEVITRSSSMPVRR</sequence>
<comment type="caution">
    <text evidence="10">The sequence shown here is derived from an EMBL/GenBank/DDBJ whole genome shotgun (WGS) entry which is preliminary data.</text>
</comment>